<organism evidence="3 4">
    <name type="scientific">Corynebacterium choanae</name>
    <dbReference type="NCBI Taxonomy" id="1862358"/>
    <lineage>
        <taxon>Bacteria</taxon>
        <taxon>Bacillati</taxon>
        <taxon>Actinomycetota</taxon>
        <taxon>Actinomycetes</taxon>
        <taxon>Mycobacteriales</taxon>
        <taxon>Corynebacteriaceae</taxon>
        <taxon>Corynebacterium</taxon>
    </lineage>
</organism>
<keyword evidence="4" id="KW-1185">Reference proteome</keyword>
<dbReference type="EC" id="3.6.1.55" evidence="3"/>
<dbReference type="AlphaFoldDB" id="A0A3G6J635"/>
<dbReference type="PANTHER" id="PTHR21340">
    <property type="entry name" value="DIADENOSINE 5,5-P1,P4-TETRAPHOSPHATE PYROPHOSPHOHYDROLASE MUTT"/>
    <property type="match status" value="1"/>
</dbReference>
<evidence type="ECO:0000256" key="1">
    <source>
        <dbReference type="ARBA" id="ARBA00022801"/>
    </source>
</evidence>
<dbReference type="RefSeq" id="WP_123927456.1">
    <property type="nucleotide sequence ID" value="NZ_CP033896.1"/>
</dbReference>
<dbReference type="PROSITE" id="PS51462">
    <property type="entry name" value="NUDIX"/>
    <property type="match status" value="1"/>
</dbReference>
<dbReference type="InterPro" id="IPR000086">
    <property type="entry name" value="NUDIX_hydrolase_dom"/>
</dbReference>
<dbReference type="Pfam" id="PF00300">
    <property type="entry name" value="His_Phos_1"/>
    <property type="match status" value="1"/>
</dbReference>
<dbReference type="Pfam" id="PF00293">
    <property type="entry name" value="NUDIX"/>
    <property type="match status" value="1"/>
</dbReference>
<dbReference type="PROSITE" id="PS00893">
    <property type="entry name" value="NUDIX_BOX"/>
    <property type="match status" value="1"/>
</dbReference>
<reference evidence="3 4" key="1">
    <citation type="submission" date="2018-11" db="EMBL/GenBank/DDBJ databases">
        <authorList>
            <person name="Kleinhagauer T."/>
            <person name="Glaeser S.P."/>
            <person name="Spergser J."/>
            <person name="Ruckert C."/>
            <person name="Kaempfer P."/>
            <person name="Busse H.-J."/>
        </authorList>
    </citation>
    <scope>NUCLEOTIDE SEQUENCE [LARGE SCALE GENOMIC DNA]</scope>
    <source>
        <strain evidence="3 4">200CH</strain>
    </source>
</reference>
<evidence type="ECO:0000259" key="2">
    <source>
        <dbReference type="PROSITE" id="PS51462"/>
    </source>
</evidence>
<dbReference type="InterPro" id="IPR015797">
    <property type="entry name" value="NUDIX_hydrolase-like_dom_sf"/>
</dbReference>
<protein>
    <submittedName>
        <fullName evidence="3">8-oxo-dGTP diphosphatase</fullName>
        <ecNumber evidence="3">3.6.1.55</ecNumber>
    </submittedName>
</protein>
<dbReference type="InterPro" id="IPR051325">
    <property type="entry name" value="Nudix_hydrolase_domain"/>
</dbReference>
<dbReference type="Gene3D" id="3.40.50.1240">
    <property type="entry name" value="Phosphoglycerate mutase-like"/>
    <property type="match status" value="1"/>
</dbReference>
<dbReference type="InterPro" id="IPR029033">
    <property type="entry name" value="His_PPase_superfam"/>
</dbReference>
<dbReference type="Gene3D" id="3.90.79.10">
    <property type="entry name" value="Nucleoside Triphosphate Pyrophosphohydrolase"/>
    <property type="match status" value="1"/>
</dbReference>
<dbReference type="GO" id="GO:0004081">
    <property type="term" value="F:bis(5'-nucleosyl)-tetraphosphatase (asymmetrical) activity"/>
    <property type="evidence" value="ECO:0007669"/>
    <property type="project" value="TreeGrafter"/>
</dbReference>
<dbReference type="InterPro" id="IPR020084">
    <property type="entry name" value="NUDIX_hydrolase_CS"/>
</dbReference>
<evidence type="ECO:0000313" key="4">
    <source>
        <dbReference type="Proteomes" id="UP000269019"/>
    </source>
</evidence>
<feature type="domain" description="Nudix hydrolase" evidence="2">
    <location>
        <begin position="37"/>
        <end position="163"/>
    </location>
</feature>
<dbReference type="CDD" id="cd07067">
    <property type="entry name" value="HP_PGM_like"/>
    <property type="match status" value="1"/>
</dbReference>
<dbReference type="CDD" id="cd03673">
    <property type="entry name" value="NUDIX_Ap6A_hydrolase"/>
    <property type="match status" value="1"/>
</dbReference>
<dbReference type="GO" id="GO:0035539">
    <property type="term" value="F:8-oxo-7,8-dihydrodeoxyguanosine triphosphate pyrophosphatase activity"/>
    <property type="evidence" value="ECO:0007669"/>
    <property type="project" value="UniProtKB-EC"/>
</dbReference>
<dbReference type="GO" id="GO:0006167">
    <property type="term" value="P:AMP biosynthetic process"/>
    <property type="evidence" value="ECO:0007669"/>
    <property type="project" value="TreeGrafter"/>
</dbReference>
<keyword evidence="1 3" id="KW-0378">Hydrolase</keyword>
<dbReference type="EMBL" id="CP033896">
    <property type="protein sequence ID" value="AZA13406.1"/>
    <property type="molecule type" value="Genomic_DNA"/>
</dbReference>
<gene>
    <name evidence="3" type="primary">mutX</name>
    <name evidence="3" type="ORF">CCHOA_05000</name>
</gene>
<dbReference type="KEGG" id="ccho:CCHOA_05000"/>
<proteinExistence type="predicted"/>
<dbReference type="Proteomes" id="UP000269019">
    <property type="component" value="Chromosome"/>
</dbReference>
<dbReference type="GO" id="GO:0006754">
    <property type="term" value="P:ATP biosynthetic process"/>
    <property type="evidence" value="ECO:0007669"/>
    <property type="project" value="TreeGrafter"/>
</dbReference>
<dbReference type="OrthoDB" id="4287477at2"/>
<dbReference type="InterPro" id="IPR013078">
    <property type="entry name" value="His_Pase_superF_clade-1"/>
</dbReference>
<dbReference type="SUPFAM" id="SSF55811">
    <property type="entry name" value="Nudix"/>
    <property type="match status" value="1"/>
</dbReference>
<sequence>MGTQQSGPHHAVAAAAASSLAGRLQMIGPHPAREGNRRVIAAGAVVYRTSDNGTVEYAMIHRPRYDDWSLAKGKLDPGESIPATAAREILEETGYTVRLGKLLGLITYPVGSREKAVYYFTAEVTGGDFVANDEVDTIAWLPLEQAIARATYEVDALVLTKAAKRLALPEQTRLIVVRHAHAFARHNWAGDDNKRPLDKKGVKQAEALVAMLTPFGPTAVYSAAPDRCQDTAAPLAEALGVPVTVDTSYGDEGWTTDPKGSLAKFIALETTDGIPVVVSQGLTIPEYLASASVRGSLPIPDEELVCKKGSAWLLTFSQGRLCGADYLASALPVK</sequence>
<dbReference type="PANTHER" id="PTHR21340:SF0">
    <property type="entry name" value="BIS(5'-NUCLEOSYL)-TETRAPHOSPHATASE [ASYMMETRICAL]"/>
    <property type="match status" value="1"/>
</dbReference>
<dbReference type="SUPFAM" id="SSF53254">
    <property type="entry name" value="Phosphoglycerate mutase-like"/>
    <property type="match status" value="1"/>
</dbReference>
<dbReference type="SMART" id="SM00855">
    <property type="entry name" value="PGAM"/>
    <property type="match status" value="1"/>
</dbReference>
<accession>A0A3G6J635</accession>
<name>A0A3G6J635_9CORY</name>
<evidence type="ECO:0000313" key="3">
    <source>
        <dbReference type="EMBL" id="AZA13406.1"/>
    </source>
</evidence>